<dbReference type="Proteomes" id="UP000256379">
    <property type="component" value="Unassembled WGS sequence"/>
</dbReference>
<keyword evidence="1" id="KW-0812">Transmembrane</keyword>
<dbReference type="EMBL" id="NXLQ01000168">
    <property type="protein sequence ID" value="RDU58931.1"/>
    <property type="molecule type" value="Genomic_DNA"/>
</dbReference>
<dbReference type="AlphaFoldDB" id="A0A3D8I2V0"/>
<comment type="caution">
    <text evidence="2">The sequence shown here is derived from an EMBL/GenBank/DDBJ whole genome shotgun (WGS) entry which is preliminary data.</text>
</comment>
<gene>
    <name evidence="2" type="ORF">CQA53_11740</name>
</gene>
<keyword evidence="1" id="KW-0472">Membrane</keyword>
<accession>A0A3D8I2V0</accession>
<organism evidence="2 3">
    <name type="scientific">Helicobacter didelphidarum</name>
    <dbReference type="NCBI Taxonomy" id="2040648"/>
    <lineage>
        <taxon>Bacteria</taxon>
        <taxon>Pseudomonadati</taxon>
        <taxon>Campylobacterota</taxon>
        <taxon>Epsilonproteobacteria</taxon>
        <taxon>Campylobacterales</taxon>
        <taxon>Helicobacteraceae</taxon>
        <taxon>Helicobacter</taxon>
    </lineage>
</organism>
<keyword evidence="1" id="KW-1133">Transmembrane helix</keyword>
<keyword evidence="3" id="KW-1185">Reference proteome</keyword>
<evidence type="ECO:0000256" key="1">
    <source>
        <dbReference type="SAM" id="Phobius"/>
    </source>
</evidence>
<feature type="non-terminal residue" evidence="2">
    <location>
        <position position="1"/>
    </location>
</feature>
<sequence length="135" mass="16217">KENLLLKLKEIFTIKRILISLVSLFFILFFVGGCSFKYMDWQWYEYKQLCLTAGEIIKESHKYDIVNRYDWTTITNKPIYVDSRITEHSYQNQFHDGKIFYKYKFYIYKNFGIFLHGDEAAGLHIEISKNLSCKP</sequence>
<proteinExistence type="predicted"/>
<feature type="transmembrane region" description="Helical" evidence="1">
    <location>
        <begin position="17"/>
        <end position="39"/>
    </location>
</feature>
<dbReference type="OrthoDB" id="5326079at2"/>
<evidence type="ECO:0000313" key="3">
    <source>
        <dbReference type="Proteomes" id="UP000256379"/>
    </source>
</evidence>
<dbReference type="RefSeq" id="WP_115544044.1">
    <property type="nucleotide sequence ID" value="NZ_NXLQ01000168.1"/>
</dbReference>
<protein>
    <submittedName>
        <fullName evidence="2">Uncharacterized protein</fullName>
    </submittedName>
</protein>
<reference evidence="2 3" key="1">
    <citation type="submission" date="2018-04" db="EMBL/GenBank/DDBJ databases">
        <title>Novel Campyloabacter and Helicobacter Species and Strains.</title>
        <authorList>
            <person name="Mannion A.J."/>
            <person name="Shen Z."/>
            <person name="Fox J.G."/>
        </authorList>
    </citation>
    <scope>NUCLEOTIDE SEQUENCE [LARGE SCALE GENOMIC DNA]</scope>
    <source>
        <strain evidence="2 3">MIT 17-337</strain>
    </source>
</reference>
<name>A0A3D8I2V0_9HELI</name>
<evidence type="ECO:0000313" key="2">
    <source>
        <dbReference type="EMBL" id="RDU58931.1"/>
    </source>
</evidence>